<evidence type="ECO:0000313" key="7">
    <source>
        <dbReference type="Proteomes" id="UP000594034"/>
    </source>
</evidence>
<dbReference type="Pfam" id="PF00990">
    <property type="entry name" value="GGDEF"/>
    <property type="match status" value="1"/>
</dbReference>
<dbReference type="GO" id="GO:0052621">
    <property type="term" value="F:diguanylate cyclase activity"/>
    <property type="evidence" value="ECO:0007669"/>
    <property type="project" value="UniProtKB-EC"/>
</dbReference>
<dbReference type="Gene3D" id="3.30.70.270">
    <property type="match status" value="1"/>
</dbReference>
<gene>
    <name evidence="6" type="ORF">FE240_11785</name>
</gene>
<dbReference type="RefSeq" id="WP_193001141.1">
    <property type="nucleotide sequence ID" value="NZ_CP040449.1"/>
</dbReference>
<evidence type="ECO:0000256" key="2">
    <source>
        <dbReference type="ARBA" id="ARBA00012528"/>
    </source>
</evidence>
<dbReference type="InterPro" id="IPR043128">
    <property type="entry name" value="Rev_trsase/Diguanyl_cyclase"/>
</dbReference>
<dbReference type="PROSITE" id="PS50887">
    <property type="entry name" value="GGDEF"/>
    <property type="match status" value="1"/>
</dbReference>
<dbReference type="GO" id="GO:0043709">
    <property type="term" value="P:cell adhesion involved in single-species biofilm formation"/>
    <property type="evidence" value="ECO:0007669"/>
    <property type="project" value="TreeGrafter"/>
</dbReference>
<feature type="domain" description="GGDEF" evidence="5">
    <location>
        <begin position="228"/>
        <end position="363"/>
    </location>
</feature>
<feature type="transmembrane region" description="Helical" evidence="4">
    <location>
        <begin position="58"/>
        <end position="79"/>
    </location>
</feature>
<feature type="transmembrane region" description="Helical" evidence="4">
    <location>
        <begin position="29"/>
        <end position="46"/>
    </location>
</feature>
<keyword evidence="4" id="KW-0812">Transmembrane</keyword>
<proteinExistence type="predicted"/>
<comment type="cofactor">
    <cofactor evidence="1">
        <name>Mg(2+)</name>
        <dbReference type="ChEBI" id="CHEBI:18420"/>
    </cofactor>
</comment>
<sequence length="371" mass="41457">MLKLSEIWSAACHSQDFTMTRVEFMTVRFRWLAALLMLGIPAWSLIDWLTLDAALHAFLLKARMTTFLALSPLIPFSFFIDYRLGRMRVALFYLMGVMLAFALACMVALGNPAELQVGYTAFPYLMISLFAVFPLTLMMGLLISLLIFVSLLGGRCLLLGQPLFGMETLNQLWLLGMFTLAAAWVQCGQLNMLLRLYRESTTDELTGMMNRRLLMKKISQLCEEEGCEGWTLMLIDLDRFKRVNDEFGHLAGDAVLHTVATTLAEQLEQAQVLGRYGGEEFVILLRHEGGREEARRLAERLRLSVEARQVKSPTTETLIEVTVSIGVAMGRKGDSAQSLIGRADESLYQAKIDGRNCVVVEPPPASVPMAG</sequence>
<keyword evidence="7" id="KW-1185">Reference proteome</keyword>
<dbReference type="FunFam" id="3.30.70.270:FF:000001">
    <property type="entry name" value="Diguanylate cyclase domain protein"/>
    <property type="match status" value="1"/>
</dbReference>
<dbReference type="PANTHER" id="PTHR45138:SF9">
    <property type="entry name" value="DIGUANYLATE CYCLASE DGCM-RELATED"/>
    <property type="match status" value="1"/>
</dbReference>
<organism evidence="6 7">
    <name type="scientific">Aeromonas simiae</name>
    <dbReference type="NCBI Taxonomy" id="218936"/>
    <lineage>
        <taxon>Bacteria</taxon>
        <taxon>Pseudomonadati</taxon>
        <taxon>Pseudomonadota</taxon>
        <taxon>Gammaproteobacteria</taxon>
        <taxon>Aeromonadales</taxon>
        <taxon>Aeromonadaceae</taxon>
        <taxon>Aeromonas</taxon>
    </lineage>
</organism>
<dbReference type="InterPro" id="IPR000160">
    <property type="entry name" value="GGDEF_dom"/>
</dbReference>
<dbReference type="SMART" id="SM00267">
    <property type="entry name" value="GGDEF"/>
    <property type="match status" value="1"/>
</dbReference>
<evidence type="ECO:0000256" key="1">
    <source>
        <dbReference type="ARBA" id="ARBA00001946"/>
    </source>
</evidence>
<evidence type="ECO:0000256" key="3">
    <source>
        <dbReference type="ARBA" id="ARBA00034247"/>
    </source>
</evidence>
<dbReference type="PANTHER" id="PTHR45138">
    <property type="entry name" value="REGULATORY COMPONENTS OF SENSORY TRANSDUCTION SYSTEM"/>
    <property type="match status" value="1"/>
</dbReference>
<dbReference type="KEGG" id="asim:FE240_11785"/>
<keyword evidence="4" id="KW-0472">Membrane</keyword>
<dbReference type="CDD" id="cd01949">
    <property type="entry name" value="GGDEF"/>
    <property type="match status" value="1"/>
</dbReference>
<evidence type="ECO:0000256" key="4">
    <source>
        <dbReference type="SAM" id="Phobius"/>
    </source>
</evidence>
<evidence type="ECO:0000313" key="6">
    <source>
        <dbReference type="EMBL" id="QFI55303.1"/>
    </source>
</evidence>
<name>A0A5J6WZX9_9GAMM</name>
<accession>A0A5J6WZX9</accession>
<dbReference type="SUPFAM" id="SSF55073">
    <property type="entry name" value="Nucleotide cyclase"/>
    <property type="match status" value="1"/>
</dbReference>
<dbReference type="EC" id="2.7.7.65" evidence="2"/>
<comment type="catalytic activity">
    <reaction evidence="3">
        <text>2 GTP = 3',3'-c-di-GMP + 2 diphosphate</text>
        <dbReference type="Rhea" id="RHEA:24898"/>
        <dbReference type="ChEBI" id="CHEBI:33019"/>
        <dbReference type="ChEBI" id="CHEBI:37565"/>
        <dbReference type="ChEBI" id="CHEBI:58805"/>
        <dbReference type="EC" id="2.7.7.65"/>
    </reaction>
</comment>
<reference evidence="6 7" key="1">
    <citation type="submission" date="2019-05" db="EMBL/GenBank/DDBJ databases">
        <title>OXA-830, a novel chromosomally encoded expanded-spectrum class D beta-lactamase in Aeromonas simiae.</title>
        <authorList>
            <person name="Zhou W."/>
            <person name="Chen Q."/>
        </authorList>
    </citation>
    <scope>NUCLEOTIDE SEQUENCE [LARGE SCALE GENOMIC DNA]</scope>
    <source>
        <strain evidence="6 7">A6</strain>
    </source>
</reference>
<keyword evidence="4" id="KW-1133">Transmembrane helix</keyword>
<dbReference type="InterPro" id="IPR050469">
    <property type="entry name" value="Diguanylate_Cyclase"/>
</dbReference>
<feature type="transmembrane region" description="Helical" evidence="4">
    <location>
        <begin position="172"/>
        <end position="194"/>
    </location>
</feature>
<dbReference type="GO" id="GO:0005886">
    <property type="term" value="C:plasma membrane"/>
    <property type="evidence" value="ECO:0007669"/>
    <property type="project" value="TreeGrafter"/>
</dbReference>
<dbReference type="AlphaFoldDB" id="A0A5J6WZX9"/>
<dbReference type="Proteomes" id="UP000594034">
    <property type="component" value="Chromosome"/>
</dbReference>
<feature type="transmembrane region" description="Helical" evidence="4">
    <location>
        <begin position="91"/>
        <end position="109"/>
    </location>
</feature>
<dbReference type="InterPro" id="IPR029787">
    <property type="entry name" value="Nucleotide_cyclase"/>
</dbReference>
<dbReference type="NCBIfam" id="TIGR00254">
    <property type="entry name" value="GGDEF"/>
    <property type="match status" value="1"/>
</dbReference>
<feature type="transmembrane region" description="Helical" evidence="4">
    <location>
        <begin position="121"/>
        <end position="152"/>
    </location>
</feature>
<dbReference type="EMBL" id="CP040449">
    <property type="protein sequence ID" value="QFI55303.1"/>
    <property type="molecule type" value="Genomic_DNA"/>
</dbReference>
<evidence type="ECO:0000259" key="5">
    <source>
        <dbReference type="PROSITE" id="PS50887"/>
    </source>
</evidence>
<dbReference type="GO" id="GO:1902201">
    <property type="term" value="P:negative regulation of bacterial-type flagellum-dependent cell motility"/>
    <property type="evidence" value="ECO:0007669"/>
    <property type="project" value="TreeGrafter"/>
</dbReference>
<protein>
    <recommendedName>
        <fullName evidence="2">diguanylate cyclase</fullName>
        <ecNumber evidence="2">2.7.7.65</ecNumber>
    </recommendedName>
</protein>